<evidence type="ECO:0000313" key="2">
    <source>
        <dbReference type="Proteomes" id="UP000034894"/>
    </source>
</evidence>
<dbReference type="STRING" id="1618443.UV73_C0008G0055"/>
<dbReference type="SUPFAM" id="SSF53335">
    <property type="entry name" value="S-adenosyl-L-methionine-dependent methyltransferases"/>
    <property type="match status" value="1"/>
</dbReference>
<gene>
    <name evidence="1" type="ORF">UV73_C0008G0055</name>
</gene>
<evidence type="ECO:0000313" key="1">
    <source>
        <dbReference type="EMBL" id="KKS97535.1"/>
    </source>
</evidence>
<dbReference type="AlphaFoldDB" id="A0A0G1DI73"/>
<name>A0A0G1DI73_9BACT</name>
<protein>
    <submittedName>
        <fullName evidence="1">Uncharacterized protein</fullName>
    </submittedName>
</protein>
<organism evidence="1 2">
    <name type="scientific">Candidatus Gottesmanbacteria bacterium GW2011_GWA2_43_14</name>
    <dbReference type="NCBI Taxonomy" id="1618443"/>
    <lineage>
        <taxon>Bacteria</taxon>
        <taxon>Candidatus Gottesmaniibacteriota</taxon>
    </lineage>
</organism>
<sequence length="279" mass="31541">MSGLPDTLSPNPIDIPAGVGPHIEEWFKSAGTKGQRLKFTERTEFIPYYNFTGYKPWGYISDSELDHYSSQIDQLIQAVRLDGGNVFFDIGTGLAFSAIQSAQQRGNNHVISFDNLHAPCYFLGDSKLKYGDLPDIIRQDSVVYYFGLDFFNWLNRLEKRNMSKKIEGKPLADRIQILAPSADYSGKSGSFMDRARSISSLVVMVPDYDNDFKFRLTEKDLVGRIHNGQVLRMRYSLNQLQKLIGTTASKGLIGMDSNETINVYLEGDKRVLENIQLTI</sequence>
<proteinExistence type="predicted"/>
<reference evidence="1 2" key="1">
    <citation type="journal article" date="2015" name="Nature">
        <title>rRNA introns, odd ribosomes, and small enigmatic genomes across a large radiation of phyla.</title>
        <authorList>
            <person name="Brown C.T."/>
            <person name="Hug L.A."/>
            <person name="Thomas B.C."/>
            <person name="Sharon I."/>
            <person name="Castelle C.J."/>
            <person name="Singh A."/>
            <person name="Wilkins M.J."/>
            <person name="Williams K.H."/>
            <person name="Banfield J.F."/>
        </authorList>
    </citation>
    <scope>NUCLEOTIDE SEQUENCE [LARGE SCALE GENOMIC DNA]</scope>
</reference>
<dbReference type="InterPro" id="IPR029063">
    <property type="entry name" value="SAM-dependent_MTases_sf"/>
</dbReference>
<accession>A0A0G1DI73</accession>
<dbReference type="EMBL" id="LCFP01000008">
    <property type="protein sequence ID" value="KKS97535.1"/>
    <property type="molecule type" value="Genomic_DNA"/>
</dbReference>
<dbReference type="Proteomes" id="UP000034894">
    <property type="component" value="Unassembled WGS sequence"/>
</dbReference>
<comment type="caution">
    <text evidence="1">The sequence shown here is derived from an EMBL/GenBank/DDBJ whole genome shotgun (WGS) entry which is preliminary data.</text>
</comment>